<dbReference type="EMBL" id="MVOH01000002">
    <property type="protein sequence ID" value="PAU68997.1"/>
    <property type="molecule type" value="Genomic_DNA"/>
</dbReference>
<dbReference type="InterPro" id="IPR001173">
    <property type="entry name" value="Glyco_trans_2-like"/>
</dbReference>
<dbReference type="Gene3D" id="3.90.550.10">
    <property type="entry name" value="Spore Coat Polysaccharide Biosynthesis Protein SpsA, Chain A"/>
    <property type="match status" value="1"/>
</dbReference>
<dbReference type="Proteomes" id="UP000218399">
    <property type="component" value="Unassembled WGS sequence"/>
</dbReference>
<protein>
    <submittedName>
        <fullName evidence="6">Glycosyl transferase</fullName>
    </submittedName>
</protein>
<dbReference type="Pfam" id="PF00535">
    <property type="entry name" value="Glycos_transf_2"/>
    <property type="match status" value="1"/>
</dbReference>
<evidence type="ECO:0000256" key="2">
    <source>
        <dbReference type="ARBA" id="ARBA00006739"/>
    </source>
</evidence>
<dbReference type="OrthoDB" id="9813495at2"/>
<dbReference type="RefSeq" id="WP_095614261.1">
    <property type="nucleotide sequence ID" value="NZ_MVOH01000002.1"/>
</dbReference>
<comment type="caution">
    <text evidence="6">The sequence shown here is derived from an EMBL/GenBank/DDBJ whole genome shotgun (WGS) entry which is preliminary data.</text>
</comment>
<keyword evidence="3" id="KW-0328">Glycosyltransferase</keyword>
<keyword evidence="7" id="KW-1185">Reference proteome</keyword>
<reference evidence="6 7" key="1">
    <citation type="journal article" date="2017" name="ISME J.">
        <title>Unveiling bifidobacterial biogeography across the mammalian branch of the tree of life.</title>
        <authorList>
            <person name="Milani C."/>
            <person name="Mangifesta M."/>
            <person name="Mancabelli L."/>
            <person name="Lugli G.A."/>
            <person name="James K."/>
            <person name="Duranti S."/>
            <person name="Turroni F."/>
            <person name="Ferrario C."/>
            <person name="Ossiprandi M.C."/>
            <person name="van Sinderen D."/>
            <person name="Ventura M."/>
        </authorList>
    </citation>
    <scope>NUCLEOTIDE SEQUENCE [LARGE SCALE GENOMIC DNA]</scope>
    <source>
        <strain evidence="7">Ham19E</strain>
    </source>
</reference>
<dbReference type="AlphaFoldDB" id="A0A2A2EJ20"/>
<gene>
    <name evidence="6" type="ORF">B1526_0190</name>
</gene>
<feature type="domain" description="Glycosyltransferase 2-like" evidence="5">
    <location>
        <begin position="17"/>
        <end position="143"/>
    </location>
</feature>
<dbReference type="InterPro" id="IPR029044">
    <property type="entry name" value="Nucleotide-diphossugar_trans"/>
</dbReference>
<evidence type="ECO:0000256" key="4">
    <source>
        <dbReference type="ARBA" id="ARBA00022679"/>
    </source>
</evidence>
<dbReference type="SUPFAM" id="SSF53448">
    <property type="entry name" value="Nucleotide-diphospho-sugar transferases"/>
    <property type="match status" value="1"/>
</dbReference>
<evidence type="ECO:0000259" key="5">
    <source>
        <dbReference type="Pfam" id="PF00535"/>
    </source>
</evidence>
<comment type="similarity">
    <text evidence="2">Belongs to the glycosyltransferase 2 family.</text>
</comment>
<name>A0A2A2EJ20_9BIFI</name>
<sequence length="289" mass="33047">MTANVRFGFVVLHYLVDDETAKCIDSIRQLPSNHLIHITVVDNNSDNGSYERLLRKYDGVSNIHFIHNSYNLGFAQGNNIGYKYCVETLKCNFVCVINNDACVKSDNFVDLCVEDAQNPCVGVVGPDIQSGKNDIPQNPVYSIIDTPKALQKFHRYLICRSVLSALNLFDLFNKVVVSRKRGSNVSSREPAQAARPYKLHGACLVFTPSFIGHFNEPFDSRTFLYLEEDILYIRCKKDGLTMLYDSRIKVYHREDASTDAQVKHSDYLKELNTMKYQLQSYNVLKEYIK</sequence>
<dbReference type="PANTHER" id="PTHR43179:SF12">
    <property type="entry name" value="GALACTOFURANOSYLTRANSFERASE GLFT2"/>
    <property type="match status" value="1"/>
</dbReference>
<keyword evidence="4 6" id="KW-0808">Transferase</keyword>
<accession>A0A2A2EJ20</accession>
<evidence type="ECO:0000256" key="1">
    <source>
        <dbReference type="ARBA" id="ARBA00004776"/>
    </source>
</evidence>
<comment type="pathway">
    <text evidence="1">Cell wall biogenesis; cell wall polysaccharide biosynthesis.</text>
</comment>
<evidence type="ECO:0000313" key="7">
    <source>
        <dbReference type="Proteomes" id="UP000218399"/>
    </source>
</evidence>
<evidence type="ECO:0000256" key="3">
    <source>
        <dbReference type="ARBA" id="ARBA00022676"/>
    </source>
</evidence>
<organism evidence="6 7">
    <name type="scientific">Bifidobacterium criceti</name>
    <dbReference type="NCBI Taxonomy" id="1960969"/>
    <lineage>
        <taxon>Bacteria</taxon>
        <taxon>Bacillati</taxon>
        <taxon>Actinomycetota</taxon>
        <taxon>Actinomycetes</taxon>
        <taxon>Bifidobacteriales</taxon>
        <taxon>Bifidobacteriaceae</taxon>
        <taxon>Bifidobacterium</taxon>
    </lineage>
</organism>
<evidence type="ECO:0000313" key="6">
    <source>
        <dbReference type="EMBL" id="PAU68997.1"/>
    </source>
</evidence>
<dbReference type="GO" id="GO:0016757">
    <property type="term" value="F:glycosyltransferase activity"/>
    <property type="evidence" value="ECO:0007669"/>
    <property type="project" value="UniProtKB-KW"/>
</dbReference>
<proteinExistence type="inferred from homology"/>
<dbReference type="PANTHER" id="PTHR43179">
    <property type="entry name" value="RHAMNOSYLTRANSFERASE WBBL"/>
    <property type="match status" value="1"/>
</dbReference>